<feature type="binding site" evidence="18">
    <location>
        <position position="121"/>
    </location>
    <ligand>
        <name>K(+)</name>
        <dbReference type="ChEBI" id="CHEBI:29103"/>
    </ligand>
</feature>
<dbReference type="GO" id="GO:0052855">
    <property type="term" value="F:ADP-dependent NAD(P)H-hydrate dehydratase activity"/>
    <property type="evidence" value="ECO:0007669"/>
    <property type="project" value="UniProtKB-UniRule"/>
</dbReference>
<evidence type="ECO:0000256" key="17">
    <source>
        <dbReference type="HAMAP-Rule" id="MF_01965"/>
    </source>
</evidence>
<comment type="similarity">
    <text evidence="3 19">In the N-terminal section; belongs to the NnrE/AIBP family.</text>
</comment>
<keyword evidence="12 17" id="KW-0456">Lyase</keyword>
<evidence type="ECO:0000259" key="20">
    <source>
        <dbReference type="PROSITE" id="PS51383"/>
    </source>
</evidence>
<comment type="function">
    <text evidence="17">Catalyzes the dehydration of the S-form of NAD(P)HX at the expense of ADP, which is converted to AMP. Together with NAD(P)HX epimerase, which catalyzes the epimerization of the S- and R-forms, the enzyme allows the repair of both epimers of NAD(P)HX, a damaged form of NAD(P)H that is a result of enzymatic or heat-dependent hydration.</text>
</comment>
<dbReference type="GO" id="GO:0046872">
    <property type="term" value="F:metal ion binding"/>
    <property type="evidence" value="ECO:0007669"/>
    <property type="project" value="UniProtKB-UniRule"/>
</dbReference>
<comment type="catalytic activity">
    <reaction evidence="1 18 19">
        <text>(6R)-NADHX = (6S)-NADHX</text>
        <dbReference type="Rhea" id="RHEA:32215"/>
        <dbReference type="ChEBI" id="CHEBI:64074"/>
        <dbReference type="ChEBI" id="CHEBI:64075"/>
        <dbReference type="EC" id="5.1.99.6"/>
    </reaction>
</comment>
<evidence type="ECO:0000259" key="21">
    <source>
        <dbReference type="PROSITE" id="PS51385"/>
    </source>
</evidence>
<dbReference type="PANTHER" id="PTHR12592:SF0">
    <property type="entry name" value="ATP-DEPENDENT (S)-NAD(P)H-HYDRATE DEHYDRATASE"/>
    <property type="match status" value="1"/>
</dbReference>
<feature type="binding site" evidence="17">
    <location>
        <begin position="379"/>
        <end position="383"/>
    </location>
    <ligand>
        <name>AMP</name>
        <dbReference type="ChEBI" id="CHEBI:456215"/>
    </ligand>
</feature>
<evidence type="ECO:0000256" key="16">
    <source>
        <dbReference type="ARBA" id="ARBA00049209"/>
    </source>
</evidence>
<comment type="similarity">
    <text evidence="18">Belongs to the NnrE/AIBP family.</text>
</comment>
<evidence type="ECO:0000256" key="1">
    <source>
        <dbReference type="ARBA" id="ARBA00000013"/>
    </source>
</evidence>
<comment type="cofactor">
    <cofactor evidence="18 19">
        <name>K(+)</name>
        <dbReference type="ChEBI" id="CHEBI:29103"/>
    </cofactor>
    <text evidence="18 19">Binds 1 potassium ion per subunit.</text>
</comment>
<dbReference type="NCBIfam" id="TIGR00196">
    <property type="entry name" value="yjeF_cterm"/>
    <property type="match status" value="1"/>
</dbReference>
<feature type="binding site" evidence="18">
    <location>
        <position position="156"/>
    </location>
    <ligand>
        <name>K(+)</name>
        <dbReference type="ChEBI" id="CHEBI:29103"/>
    </ligand>
</feature>
<organism evidence="22 23">
    <name type="scientific">Mesoterricola sediminis</name>
    <dbReference type="NCBI Taxonomy" id="2927980"/>
    <lineage>
        <taxon>Bacteria</taxon>
        <taxon>Pseudomonadati</taxon>
        <taxon>Acidobacteriota</taxon>
        <taxon>Holophagae</taxon>
        <taxon>Holophagales</taxon>
        <taxon>Holophagaceae</taxon>
        <taxon>Mesoterricola</taxon>
    </lineage>
</organism>
<dbReference type="InterPro" id="IPR000631">
    <property type="entry name" value="CARKD"/>
</dbReference>
<keyword evidence="23" id="KW-1185">Reference proteome</keyword>
<evidence type="ECO:0000256" key="15">
    <source>
        <dbReference type="ARBA" id="ARBA00048238"/>
    </source>
</evidence>
<feature type="binding site" evidence="17">
    <location>
        <position position="303"/>
    </location>
    <ligand>
        <name>(6S)-NADPHX</name>
        <dbReference type="ChEBI" id="CHEBI:64076"/>
    </ligand>
</feature>
<dbReference type="SUPFAM" id="SSF64153">
    <property type="entry name" value="YjeF N-terminal domain-like"/>
    <property type="match status" value="1"/>
</dbReference>
<dbReference type="InterPro" id="IPR030677">
    <property type="entry name" value="Nnr"/>
</dbReference>
<dbReference type="CDD" id="cd01171">
    <property type="entry name" value="YXKO-related"/>
    <property type="match status" value="1"/>
</dbReference>
<keyword evidence="8 17" id="KW-0521">NADP</keyword>
<feature type="binding site" evidence="18">
    <location>
        <begin position="125"/>
        <end position="131"/>
    </location>
    <ligand>
        <name>(6S)-NADPHX</name>
        <dbReference type="ChEBI" id="CHEBI:64076"/>
    </ligand>
</feature>
<comment type="similarity">
    <text evidence="17">Belongs to the NnrD/CARKD family.</text>
</comment>
<dbReference type="PROSITE" id="PS51383">
    <property type="entry name" value="YJEF_C_3"/>
    <property type="match status" value="1"/>
</dbReference>
<dbReference type="GO" id="GO:0052856">
    <property type="term" value="F:NAD(P)HX epimerase activity"/>
    <property type="evidence" value="ECO:0007669"/>
    <property type="project" value="UniProtKB-UniRule"/>
</dbReference>
<evidence type="ECO:0000313" key="23">
    <source>
        <dbReference type="Proteomes" id="UP001228113"/>
    </source>
</evidence>
<dbReference type="InterPro" id="IPR036652">
    <property type="entry name" value="YjeF_N_dom_sf"/>
</dbReference>
<dbReference type="InterPro" id="IPR004443">
    <property type="entry name" value="YjeF_N_dom"/>
</dbReference>
<dbReference type="GO" id="GO:0110051">
    <property type="term" value="P:metabolite repair"/>
    <property type="evidence" value="ECO:0007669"/>
    <property type="project" value="TreeGrafter"/>
</dbReference>
<feature type="binding site" evidence="18">
    <location>
        <position position="55"/>
    </location>
    <ligand>
        <name>K(+)</name>
        <dbReference type="ChEBI" id="CHEBI:29103"/>
    </ligand>
</feature>
<keyword evidence="7 17" id="KW-0067">ATP-binding</keyword>
<feature type="domain" description="YjeF N-terminal" evidence="21">
    <location>
        <begin position="10"/>
        <end position="210"/>
    </location>
</feature>
<evidence type="ECO:0000256" key="4">
    <source>
        <dbReference type="ARBA" id="ARBA00009524"/>
    </source>
</evidence>
<dbReference type="InterPro" id="IPR029056">
    <property type="entry name" value="Ribokinase-like"/>
</dbReference>
<dbReference type="SUPFAM" id="SSF53613">
    <property type="entry name" value="Ribokinase-like"/>
    <property type="match status" value="1"/>
</dbReference>
<gene>
    <name evidence="17" type="primary">nnrD</name>
    <name evidence="18" type="synonym">nnrE</name>
    <name evidence="22" type="ORF">METESE_22470</name>
</gene>
<feature type="binding site" evidence="17">
    <location>
        <position position="410"/>
    </location>
    <ligand>
        <name>(6S)-NADPHX</name>
        <dbReference type="ChEBI" id="CHEBI:64076"/>
    </ligand>
</feature>
<dbReference type="PANTHER" id="PTHR12592">
    <property type="entry name" value="ATP-DEPENDENT (S)-NAD(P)H-HYDRATE DEHYDRATASE FAMILY MEMBER"/>
    <property type="match status" value="1"/>
</dbReference>
<dbReference type="Pfam" id="PF03853">
    <property type="entry name" value="YjeF_N"/>
    <property type="match status" value="1"/>
</dbReference>
<feature type="binding site" evidence="17">
    <location>
        <position position="247"/>
    </location>
    <ligand>
        <name>(6S)-NADPHX</name>
        <dbReference type="ChEBI" id="CHEBI:64076"/>
    </ligand>
</feature>
<dbReference type="PROSITE" id="PS51385">
    <property type="entry name" value="YJEF_N"/>
    <property type="match status" value="1"/>
</dbReference>
<comment type="catalytic activity">
    <reaction evidence="16 17 19">
        <text>(6S)-NADPHX + ADP = AMP + phosphate + NADPH + H(+)</text>
        <dbReference type="Rhea" id="RHEA:32235"/>
        <dbReference type="ChEBI" id="CHEBI:15378"/>
        <dbReference type="ChEBI" id="CHEBI:43474"/>
        <dbReference type="ChEBI" id="CHEBI:57783"/>
        <dbReference type="ChEBI" id="CHEBI:64076"/>
        <dbReference type="ChEBI" id="CHEBI:456215"/>
        <dbReference type="ChEBI" id="CHEBI:456216"/>
        <dbReference type="EC" id="4.2.1.136"/>
    </reaction>
</comment>
<keyword evidence="9 18" id="KW-0630">Potassium</keyword>
<dbReference type="AlphaFoldDB" id="A0AA48GT93"/>
<reference evidence="22" key="1">
    <citation type="journal article" date="2023" name="Int. J. Syst. Evol. Microbiol.">
        <title>Mesoterricola silvestris gen. nov., sp. nov., Mesoterricola sediminis sp. nov., Geothrix oryzae sp. nov., Geothrix edaphica sp. nov., Geothrix rubra sp. nov., and Geothrix limicola sp. nov., six novel members of Acidobacteriota isolated from soils.</title>
        <authorList>
            <person name="Itoh H."/>
            <person name="Sugisawa Y."/>
            <person name="Mise K."/>
            <person name="Xu Z."/>
            <person name="Kuniyasu M."/>
            <person name="Ushijima N."/>
            <person name="Kawano K."/>
            <person name="Kobayashi E."/>
            <person name="Shiratori Y."/>
            <person name="Masuda Y."/>
            <person name="Senoo K."/>
        </authorList>
    </citation>
    <scope>NUCLEOTIDE SEQUENCE</scope>
    <source>
        <strain evidence="22">W786</strain>
    </source>
</reference>
<dbReference type="HAMAP" id="MF_01965">
    <property type="entry name" value="NADHX_dehydratase"/>
    <property type="match status" value="1"/>
</dbReference>
<dbReference type="GO" id="GO:0046496">
    <property type="term" value="P:nicotinamide nucleotide metabolic process"/>
    <property type="evidence" value="ECO:0007669"/>
    <property type="project" value="UniProtKB-UniRule"/>
</dbReference>
<dbReference type="Gene3D" id="3.40.1190.20">
    <property type="match status" value="1"/>
</dbReference>
<evidence type="ECO:0000256" key="5">
    <source>
        <dbReference type="ARBA" id="ARBA00022723"/>
    </source>
</evidence>
<feature type="binding site" evidence="17">
    <location>
        <position position="341"/>
    </location>
    <ligand>
        <name>(6S)-NADPHX</name>
        <dbReference type="ChEBI" id="CHEBI:64076"/>
    </ligand>
</feature>
<evidence type="ECO:0000313" key="22">
    <source>
        <dbReference type="EMBL" id="BDU77289.1"/>
    </source>
</evidence>
<feature type="binding site" evidence="18">
    <location>
        <position position="153"/>
    </location>
    <ligand>
        <name>(6S)-NADPHX</name>
        <dbReference type="ChEBI" id="CHEBI:64076"/>
    </ligand>
</feature>
<dbReference type="Pfam" id="PF01256">
    <property type="entry name" value="Carb_kinase"/>
    <property type="match status" value="1"/>
</dbReference>
<keyword evidence="10 17" id="KW-0520">NAD</keyword>
<feature type="domain" description="YjeF C-terminal" evidence="20">
    <location>
        <begin position="212"/>
        <end position="469"/>
    </location>
</feature>
<comment type="function">
    <text evidence="18">Catalyzes the epimerization of the S- and R-forms of NAD(P)HX, a damaged form of NAD(P)H that is a result of enzymatic or heat-dependent hydration. This is a prerequisite for the S-specific NAD(P)H-hydrate dehydratase to allow the repair of both epimers of NAD(P)HX.</text>
</comment>
<evidence type="ECO:0000256" key="10">
    <source>
        <dbReference type="ARBA" id="ARBA00023027"/>
    </source>
</evidence>
<protein>
    <recommendedName>
        <fullName evidence="19">Bifunctional NAD(P)H-hydrate repair enzyme</fullName>
    </recommendedName>
    <alternativeName>
        <fullName evidence="19">Nicotinamide nucleotide repair protein</fullName>
    </alternativeName>
    <domain>
        <recommendedName>
            <fullName evidence="19">ADP-dependent (S)-NAD(P)H-hydrate dehydratase</fullName>
            <ecNumber evidence="19">4.2.1.136</ecNumber>
        </recommendedName>
        <alternativeName>
            <fullName evidence="19">ADP-dependent NAD(P)HX dehydratase</fullName>
        </alternativeName>
    </domain>
    <domain>
        <recommendedName>
            <fullName evidence="19">NAD(P)H-hydrate epimerase</fullName>
            <ecNumber evidence="19">5.1.99.6</ecNumber>
        </recommendedName>
    </domain>
</protein>
<evidence type="ECO:0000256" key="3">
    <source>
        <dbReference type="ARBA" id="ARBA00006001"/>
    </source>
</evidence>
<comment type="caution">
    <text evidence="18">Lacks conserved residue(s) required for the propagation of feature annotation.</text>
</comment>
<dbReference type="EMBL" id="AP027081">
    <property type="protein sequence ID" value="BDU77289.1"/>
    <property type="molecule type" value="Genomic_DNA"/>
</dbReference>
<evidence type="ECO:0000256" key="12">
    <source>
        <dbReference type="ARBA" id="ARBA00023239"/>
    </source>
</evidence>
<keyword evidence="5 18" id="KW-0479">Metal-binding</keyword>
<proteinExistence type="inferred from homology"/>
<name>A0AA48GT93_9BACT</name>
<dbReference type="PIRSF" id="PIRSF017184">
    <property type="entry name" value="Nnr"/>
    <property type="match status" value="1"/>
</dbReference>
<dbReference type="HAMAP" id="MF_01966">
    <property type="entry name" value="NADHX_epimerase"/>
    <property type="match status" value="1"/>
</dbReference>
<keyword evidence="13" id="KW-0511">Multifunctional enzyme</keyword>
<evidence type="ECO:0000256" key="6">
    <source>
        <dbReference type="ARBA" id="ARBA00022741"/>
    </source>
</evidence>
<dbReference type="EC" id="5.1.99.6" evidence="19"/>
<comment type="catalytic activity">
    <reaction evidence="15 17 19">
        <text>(6S)-NADHX + ADP = AMP + phosphate + NADH + H(+)</text>
        <dbReference type="Rhea" id="RHEA:32223"/>
        <dbReference type="ChEBI" id="CHEBI:15378"/>
        <dbReference type="ChEBI" id="CHEBI:43474"/>
        <dbReference type="ChEBI" id="CHEBI:57945"/>
        <dbReference type="ChEBI" id="CHEBI:64074"/>
        <dbReference type="ChEBI" id="CHEBI:456215"/>
        <dbReference type="ChEBI" id="CHEBI:456216"/>
        <dbReference type="EC" id="4.2.1.136"/>
    </reaction>
</comment>
<evidence type="ECO:0000256" key="8">
    <source>
        <dbReference type="ARBA" id="ARBA00022857"/>
    </source>
</evidence>
<evidence type="ECO:0000256" key="7">
    <source>
        <dbReference type="ARBA" id="ARBA00022840"/>
    </source>
</evidence>
<dbReference type="Proteomes" id="UP001228113">
    <property type="component" value="Chromosome"/>
</dbReference>
<keyword evidence="6 17" id="KW-0547">Nucleotide-binding</keyword>
<dbReference type="KEGG" id="msea:METESE_22470"/>
<sequence>MIPLLTAQDMRDLEADAIQGWGVPSLVLQEHAALGALDLLPASGPLHVLAGPGNNGGDALALARLARLRGRAVDVWVLEGVPAWKGDAALQARLWEGIGGTYRMADHPQAAVEGFAGWVVDGLFGLGARPPLRGAAAAWAGALAGHPRILALDLPSGLDPSAAEVPGPVIPAARTAAFGRLKVCHGLRPARDLCGAISVVPIPLRGEGPCALRLLEAPAPRAPRWDTHKGEAGHLAIRAGSRGMAGAAVLAALGALRMGAGLVTVFCDAEVRAEVAGQVPEAMVRPWEGALPAGFTALVAGPGGIAEVPAWEGPLVLDASALQPGEGPRWLARPGTVLTPHPGEFNRLFPGAAPLGRGPDARIARVREVADGPGVLVLKGAQTLVAGGGLAEVWANPTGHPGLGTGGAGDFLAGMVGARGAQAAAAGGDLRAAAAEAVWLHGAAADRLGPGPILIRELGEALAALLRTLHGGPHD</sequence>
<feature type="binding site" evidence="17">
    <location>
        <position position="409"/>
    </location>
    <ligand>
        <name>AMP</name>
        <dbReference type="ChEBI" id="CHEBI:456215"/>
    </ligand>
</feature>
<evidence type="ECO:0000256" key="13">
    <source>
        <dbReference type="ARBA" id="ARBA00023268"/>
    </source>
</evidence>
<dbReference type="GO" id="GO:0005524">
    <property type="term" value="F:ATP binding"/>
    <property type="evidence" value="ECO:0007669"/>
    <property type="project" value="UniProtKB-UniRule"/>
</dbReference>
<evidence type="ECO:0000256" key="18">
    <source>
        <dbReference type="HAMAP-Rule" id="MF_01966"/>
    </source>
</evidence>
<comment type="function">
    <text evidence="14 19">Bifunctional enzyme that catalyzes the epimerization of the S- and R-forms of NAD(P)HX and the dehydration of the S-form of NAD(P)HX at the expense of ADP, which is converted to AMP. This allows the repair of both epimers of NAD(P)HX, a damaged form of NAD(P)H that is a result of enzymatic or heat-dependent hydration.</text>
</comment>
<feature type="binding site" evidence="18">
    <location>
        <begin position="54"/>
        <end position="58"/>
    </location>
    <ligand>
        <name>(6S)-NADPHX</name>
        <dbReference type="ChEBI" id="CHEBI:64076"/>
    </ligand>
</feature>
<comment type="cofactor">
    <cofactor evidence="17">
        <name>Mg(2+)</name>
        <dbReference type="ChEBI" id="CHEBI:18420"/>
    </cofactor>
</comment>
<dbReference type="EC" id="4.2.1.136" evidence="19"/>
<evidence type="ECO:0000256" key="14">
    <source>
        <dbReference type="ARBA" id="ARBA00025153"/>
    </source>
</evidence>
<comment type="catalytic activity">
    <reaction evidence="2 18 19">
        <text>(6R)-NADPHX = (6S)-NADPHX</text>
        <dbReference type="Rhea" id="RHEA:32227"/>
        <dbReference type="ChEBI" id="CHEBI:64076"/>
        <dbReference type="ChEBI" id="CHEBI:64077"/>
        <dbReference type="EC" id="5.1.99.6"/>
    </reaction>
</comment>
<evidence type="ECO:0000256" key="11">
    <source>
        <dbReference type="ARBA" id="ARBA00023235"/>
    </source>
</evidence>
<evidence type="ECO:0000256" key="19">
    <source>
        <dbReference type="PIRNR" id="PIRNR017184"/>
    </source>
</evidence>
<dbReference type="Gene3D" id="3.40.50.10260">
    <property type="entry name" value="YjeF N-terminal domain"/>
    <property type="match status" value="1"/>
</dbReference>
<evidence type="ECO:0000256" key="2">
    <source>
        <dbReference type="ARBA" id="ARBA00000909"/>
    </source>
</evidence>
<evidence type="ECO:0000256" key="9">
    <source>
        <dbReference type="ARBA" id="ARBA00022958"/>
    </source>
</evidence>
<dbReference type="RefSeq" id="WP_316410224.1">
    <property type="nucleotide sequence ID" value="NZ_AP027081.1"/>
</dbReference>
<accession>A0AA48GT93</accession>
<comment type="similarity">
    <text evidence="4 19">In the C-terminal section; belongs to the NnrD/CARKD family.</text>
</comment>
<keyword evidence="11 18" id="KW-0413">Isomerase</keyword>
<comment type="subunit">
    <text evidence="17">Homotetramer.</text>
</comment>